<sequence length="208" mass="24181">MDKEVIDSLIEKKPKLGAYREKLEGMQPGCYIVHKSWGLGKIESYDQALGKMIINFEEDEEKQGHPMDPAFFVDKIDVIPESHIITRHRSDSTKIEQQLKEQPVEVIIQILEQKKDRQASVIDIEKTLVLLLGETRYKKWWNATKKLLVKEPRIGVPPKKTEPYVLRDVPITPEEEILEEFNRIKNPKSKILLAEKLRALSSDKKELE</sequence>
<protein>
    <submittedName>
        <fullName evidence="1">Uncharacterized protein</fullName>
    </submittedName>
</protein>
<dbReference type="EMBL" id="UINC01169567">
    <property type="protein sequence ID" value="SVD73172.1"/>
    <property type="molecule type" value="Genomic_DNA"/>
</dbReference>
<accession>A0A382XPX6</accession>
<reference evidence="1" key="1">
    <citation type="submission" date="2018-05" db="EMBL/GenBank/DDBJ databases">
        <authorList>
            <person name="Lanie J.A."/>
            <person name="Ng W.-L."/>
            <person name="Kazmierczak K.M."/>
            <person name="Andrzejewski T.M."/>
            <person name="Davidsen T.M."/>
            <person name="Wayne K.J."/>
            <person name="Tettelin H."/>
            <person name="Glass J.I."/>
            <person name="Rusch D."/>
            <person name="Podicherti R."/>
            <person name="Tsui H.-C.T."/>
            <person name="Winkler M.E."/>
        </authorList>
    </citation>
    <scope>NUCLEOTIDE SEQUENCE</scope>
</reference>
<gene>
    <name evidence="1" type="ORF">METZ01_LOCUS426026</name>
</gene>
<organism evidence="1">
    <name type="scientific">marine metagenome</name>
    <dbReference type="NCBI Taxonomy" id="408172"/>
    <lineage>
        <taxon>unclassified sequences</taxon>
        <taxon>metagenomes</taxon>
        <taxon>ecological metagenomes</taxon>
    </lineage>
</organism>
<proteinExistence type="predicted"/>
<name>A0A382XPX6_9ZZZZ</name>
<feature type="non-terminal residue" evidence="1">
    <location>
        <position position="208"/>
    </location>
</feature>
<evidence type="ECO:0000313" key="1">
    <source>
        <dbReference type="EMBL" id="SVD73172.1"/>
    </source>
</evidence>
<dbReference type="AlphaFoldDB" id="A0A382XPX6"/>